<dbReference type="GO" id="GO:0006353">
    <property type="term" value="P:DNA-templated transcription termination"/>
    <property type="evidence" value="ECO:0007669"/>
    <property type="project" value="UniProtKB-KW"/>
</dbReference>
<keyword evidence="2" id="KW-0804">Transcription</keyword>
<keyword evidence="5" id="KW-1185">Reference proteome</keyword>
<dbReference type="OrthoDB" id="528722at2759"/>
<evidence type="ECO:0000313" key="4">
    <source>
        <dbReference type="EMBL" id="KAG2448548.1"/>
    </source>
</evidence>
<protein>
    <submittedName>
        <fullName evidence="4">Uncharacterized protein</fullName>
    </submittedName>
</protein>
<keyword evidence="2" id="KW-0806">Transcription termination</keyword>
<dbReference type="GO" id="GO:0003676">
    <property type="term" value="F:nucleic acid binding"/>
    <property type="evidence" value="ECO:0007669"/>
    <property type="project" value="InterPro"/>
</dbReference>
<dbReference type="Pfam" id="PF02536">
    <property type="entry name" value="mTERF"/>
    <property type="match status" value="1"/>
</dbReference>
<organism evidence="4 5">
    <name type="scientific">Chlamydomonas schloesseri</name>
    <dbReference type="NCBI Taxonomy" id="2026947"/>
    <lineage>
        <taxon>Eukaryota</taxon>
        <taxon>Viridiplantae</taxon>
        <taxon>Chlorophyta</taxon>
        <taxon>core chlorophytes</taxon>
        <taxon>Chlorophyceae</taxon>
        <taxon>CS clade</taxon>
        <taxon>Chlamydomonadales</taxon>
        <taxon>Chlamydomonadaceae</taxon>
        <taxon>Chlamydomonas</taxon>
    </lineage>
</organism>
<evidence type="ECO:0000256" key="2">
    <source>
        <dbReference type="ARBA" id="ARBA00022472"/>
    </source>
</evidence>
<dbReference type="InterPro" id="IPR038538">
    <property type="entry name" value="MTERF_sf"/>
</dbReference>
<proteinExistence type="inferred from homology"/>
<dbReference type="InterPro" id="IPR003690">
    <property type="entry name" value="MTERF"/>
</dbReference>
<dbReference type="Gene3D" id="1.25.70.10">
    <property type="entry name" value="Transcription termination factor 3, mitochondrial"/>
    <property type="match status" value="1"/>
</dbReference>
<reference evidence="4" key="1">
    <citation type="journal article" date="2020" name="bioRxiv">
        <title>Comparative genomics of Chlamydomonas.</title>
        <authorList>
            <person name="Craig R.J."/>
            <person name="Hasan A.R."/>
            <person name="Ness R.W."/>
            <person name="Keightley P.D."/>
        </authorList>
    </citation>
    <scope>NUCLEOTIDE SEQUENCE</scope>
    <source>
        <strain evidence="4">CCAP 11/173</strain>
    </source>
</reference>
<evidence type="ECO:0000256" key="3">
    <source>
        <dbReference type="ARBA" id="ARBA00022946"/>
    </source>
</evidence>
<keyword evidence="2" id="KW-0805">Transcription regulation</keyword>
<keyword evidence="3" id="KW-0809">Transit peptide</keyword>
<sequence length="183" mass="19991">MPNRRLERGLFPFQAPQSGLPRSLAPLRSTERDALLELGLSAEQRAAVQEVVRATNADSDLARSVAALVYYAGSVSAARSLVVRHPSLLCCQLHSWTEFLTAFGLNKAQVQHVLCQTPEALLQGDLVRAGESILAFRRLGLDERAASQLVTYYPQLLGKSEADIRATIQLLGRFQQGVESSSC</sequence>
<dbReference type="AlphaFoldDB" id="A0A835WJQ1"/>
<comment type="caution">
    <text evidence="4">The sequence shown here is derived from an EMBL/GenBank/DDBJ whole genome shotgun (WGS) entry which is preliminary data.</text>
</comment>
<gene>
    <name evidence="4" type="ORF">HYH02_006439</name>
</gene>
<name>A0A835WJQ1_9CHLO</name>
<evidence type="ECO:0000313" key="5">
    <source>
        <dbReference type="Proteomes" id="UP000613740"/>
    </source>
</evidence>
<accession>A0A835WJQ1</accession>
<dbReference type="EMBL" id="JAEHOD010000017">
    <property type="protein sequence ID" value="KAG2448548.1"/>
    <property type="molecule type" value="Genomic_DNA"/>
</dbReference>
<evidence type="ECO:0000256" key="1">
    <source>
        <dbReference type="ARBA" id="ARBA00007692"/>
    </source>
</evidence>
<comment type="similarity">
    <text evidence="1">Belongs to the mTERF family.</text>
</comment>
<dbReference type="Proteomes" id="UP000613740">
    <property type="component" value="Unassembled WGS sequence"/>
</dbReference>